<name>A0ABD2PJN5_9PLAT</name>
<reference evidence="3 4" key="1">
    <citation type="submission" date="2024-11" db="EMBL/GenBank/DDBJ databases">
        <title>Adaptive evolution of stress response genes in parasites aligns with host niche diversity.</title>
        <authorList>
            <person name="Hahn C."/>
            <person name="Resl P."/>
        </authorList>
    </citation>
    <scope>NUCLEOTIDE SEQUENCE [LARGE SCALE GENOMIC DNA]</scope>
    <source>
        <strain evidence="3">EGGRZ-B1_66</strain>
        <tissue evidence="3">Body</tissue>
    </source>
</reference>
<protein>
    <recommendedName>
        <fullName evidence="2">Neurotransmitter-gated ion-channel transmembrane domain-containing protein</fullName>
    </recommendedName>
</protein>
<feature type="transmembrane region" description="Helical" evidence="1">
    <location>
        <begin position="82"/>
        <end position="103"/>
    </location>
</feature>
<dbReference type="InterPro" id="IPR038050">
    <property type="entry name" value="Neuro_actylchol_rec"/>
</dbReference>
<gene>
    <name evidence="3" type="ORF">Ciccas_014263</name>
</gene>
<dbReference type="InterPro" id="IPR036719">
    <property type="entry name" value="Neuro-gated_channel_TM_sf"/>
</dbReference>
<dbReference type="AlphaFoldDB" id="A0ABD2PJN5"/>
<dbReference type="Gene3D" id="1.20.58.390">
    <property type="entry name" value="Neurotransmitter-gated ion-channel transmembrane domain"/>
    <property type="match status" value="1"/>
</dbReference>
<feature type="transmembrane region" description="Helical" evidence="1">
    <location>
        <begin position="48"/>
        <end position="70"/>
    </location>
</feature>
<feature type="domain" description="Neurotransmitter-gated ion-channel transmembrane" evidence="2">
    <location>
        <begin position="54"/>
        <end position="278"/>
    </location>
</feature>
<keyword evidence="1" id="KW-1133">Transmembrane helix</keyword>
<evidence type="ECO:0000313" key="4">
    <source>
        <dbReference type="Proteomes" id="UP001626550"/>
    </source>
</evidence>
<organism evidence="3 4">
    <name type="scientific">Cichlidogyrus casuarinus</name>
    <dbReference type="NCBI Taxonomy" id="1844966"/>
    <lineage>
        <taxon>Eukaryota</taxon>
        <taxon>Metazoa</taxon>
        <taxon>Spiralia</taxon>
        <taxon>Lophotrochozoa</taxon>
        <taxon>Platyhelminthes</taxon>
        <taxon>Monogenea</taxon>
        <taxon>Monopisthocotylea</taxon>
        <taxon>Dactylogyridea</taxon>
        <taxon>Ancyrocephalidae</taxon>
        <taxon>Cichlidogyrus</taxon>
    </lineage>
</organism>
<sequence>MLMDCLFCRHQIKSEKLTRSTKLYDEHGKSRNFTYLKFKILLKRTPDFYLSIIVYPCLLLSMLNFLCFWLPPETPAKTMLSYHIFSAFSIVLILLSQVTPHGMKYFPLFGYYCCINMFLCATSAFLAAIVIEIYSKADYRQRLPLVLRRFVVDGLGPFLLMQQIIPLAKLKLLQKDEAKNNCIPTRICTTYGNNKKDESNQFTDQVEFDILSDNETDQTVDHESLLEQQIRYLSKSLAEYARKEHIAHCRSIVSIEWRTFALVLDRLFMFIYLILNLISILLFMPYTHDSTLINCIDQKDLLGMKP</sequence>
<comment type="caution">
    <text evidence="3">The sequence shown here is derived from an EMBL/GenBank/DDBJ whole genome shotgun (WGS) entry which is preliminary data.</text>
</comment>
<keyword evidence="1" id="KW-0812">Transmembrane</keyword>
<evidence type="ECO:0000259" key="2">
    <source>
        <dbReference type="Pfam" id="PF02932"/>
    </source>
</evidence>
<dbReference type="Pfam" id="PF02932">
    <property type="entry name" value="Neur_chan_memb"/>
    <property type="match status" value="1"/>
</dbReference>
<feature type="transmembrane region" description="Helical" evidence="1">
    <location>
        <begin position="267"/>
        <end position="286"/>
    </location>
</feature>
<dbReference type="Proteomes" id="UP001626550">
    <property type="component" value="Unassembled WGS sequence"/>
</dbReference>
<dbReference type="CDD" id="cd19051">
    <property type="entry name" value="LGIC_TM_cation"/>
    <property type="match status" value="1"/>
</dbReference>
<keyword evidence="1" id="KW-0472">Membrane</keyword>
<feature type="transmembrane region" description="Helical" evidence="1">
    <location>
        <begin position="109"/>
        <end position="134"/>
    </location>
</feature>
<accession>A0ABD2PJN5</accession>
<keyword evidence="4" id="KW-1185">Reference proteome</keyword>
<dbReference type="SUPFAM" id="SSF90112">
    <property type="entry name" value="Neurotransmitter-gated ion-channel transmembrane pore"/>
    <property type="match status" value="1"/>
</dbReference>
<evidence type="ECO:0000256" key="1">
    <source>
        <dbReference type="SAM" id="Phobius"/>
    </source>
</evidence>
<proteinExistence type="predicted"/>
<evidence type="ECO:0000313" key="3">
    <source>
        <dbReference type="EMBL" id="KAL3307228.1"/>
    </source>
</evidence>
<dbReference type="InterPro" id="IPR006029">
    <property type="entry name" value="Neurotrans-gated_channel_TM"/>
</dbReference>
<dbReference type="EMBL" id="JBJKFK010007922">
    <property type="protein sequence ID" value="KAL3307228.1"/>
    <property type="molecule type" value="Genomic_DNA"/>
</dbReference>